<dbReference type="OrthoDB" id="9805017at2"/>
<name>A0A239DKT0_9FLAO</name>
<evidence type="ECO:0000259" key="3">
    <source>
        <dbReference type="Pfam" id="PF18962"/>
    </source>
</evidence>
<feature type="signal peptide" evidence="2">
    <location>
        <begin position="1"/>
        <end position="20"/>
    </location>
</feature>
<gene>
    <name evidence="4" type="ORF">SAMN06265376_11161</name>
</gene>
<dbReference type="RefSeq" id="WP_089373813.1">
    <property type="nucleotide sequence ID" value="NZ_FZNY01000011.1"/>
</dbReference>
<dbReference type="InterPro" id="IPR026444">
    <property type="entry name" value="Secre_tail"/>
</dbReference>
<accession>A0A239DKT0</accession>
<keyword evidence="5" id="KW-1185">Reference proteome</keyword>
<reference evidence="4 5" key="1">
    <citation type="submission" date="2017-06" db="EMBL/GenBank/DDBJ databases">
        <authorList>
            <person name="Kim H.J."/>
            <person name="Triplett B.A."/>
        </authorList>
    </citation>
    <scope>NUCLEOTIDE SEQUENCE [LARGE SCALE GENOMIC DNA]</scope>
    <source>
        <strain evidence="4 5">DSM 25597</strain>
    </source>
</reference>
<feature type="domain" description="Secretion system C-terminal sorting" evidence="3">
    <location>
        <begin position="1100"/>
        <end position="1170"/>
    </location>
</feature>
<dbReference type="NCBIfam" id="TIGR04183">
    <property type="entry name" value="Por_Secre_tail"/>
    <property type="match status" value="1"/>
</dbReference>
<dbReference type="EMBL" id="FZNY01000011">
    <property type="protein sequence ID" value="SNS32809.1"/>
    <property type="molecule type" value="Genomic_DNA"/>
</dbReference>
<organism evidence="4 5">
    <name type="scientific">Dokdonia pacifica</name>
    <dbReference type="NCBI Taxonomy" id="1627892"/>
    <lineage>
        <taxon>Bacteria</taxon>
        <taxon>Pseudomonadati</taxon>
        <taxon>Bacteroidota</taxon>
        <taxon>Flavobacteriia</taxon>
        <taxon>Flavobacteriales</taxon>
        <taxon>Flavobacteriaceae</taxon>
        <taxon>Dokdonia</taxon>
    </lineage>
</organism>
<evidence type="ECO:0000256" key="2">
    <source>
        <dbReference type="SAM" id="SignalP"/>
    </source>
</evidence>
<evidence type="ECO:0000313" key="5">
    <source>
        <dbReference type="Proteomes" id="UP000198379"/>
    </source>
</evidence>
<protein>
    <submittedName>
        <fullName evidence="4">Por secretion system C-terminal sorting domain-containing protein</fullName>
    </submittedName>
</protein>
<feature type="chain" id="PRO_5013145021" evidence="2">
    <location>
        <begin position="21"/>
        <end position="1172"/>
    </location>
</feature>
<keyword evidence="1 2" id="KW-0732">Signal</keyword>
<evidence type="ECO:0000256" key="1">
    <source>
        <dbReference type="ARBA" id="ARBA00022729"/>
    </source>
</evidence>
<evidence type="ECO:0000313" key="4">
    <source>
        <dbReference type="EMBL" id="SNS32809.1"/>
    </source>
</evidence>
<dbReference type="Proteomes" id="UP000198379">
    <property type="component" value="Unassembled WGS sequence"/>
</dbReference>
<dbReference type="Gene3D" id="2.60.120.260">
    <property type="entry name" value="Galactose-binding domain-like"/>
    <property type="match status" value="1"/>
</dbReference>
<sequence>MKRASTLLFFCLFILGNTFAQTNSHTHTCKEFTYKRQPYLHCQNSSHYNENKDHSKEMSVMDRFGNYYCTEILNAKDNITTQRRVSSGGHFNTFYDNTPSSFRLIIDQVFEDLEQLLVFQKNCDGNFPQVNFRIKVVDFSDEGTIAIEDQPLATGTALYPGSTRRGTIIRGDVWNKINLGTTYNTSTSDDGIIQINQNLLNNFYVDHFVEDLNNDGIMDVDGTNLSGELYDLYGIIQHEILHAMGFISFLDQNGNGTTSSNFISPFDTLLYNNTTPFIDTSTPYDWDISAGINPSVAFQDPCPTNTIQTTSHTFPLHSMDSDGNFVQPSHINDTNNCTNGVSYIMSPSYSHLEYKRLHHDEVSILNELGYQTTTTYGSEFLITDNATINPNRDINFPASTINMAYAIDDPCLEDSYFTFNECEGPSYEIDIIQNDIITSNYSIVNTEVINLLKPGHITIADNVQMEVQNNTNSITINYTDQMLLGREYKIRYQLVENTTGRLSNPALVTFKILPCSDHLVNFNCTPESTDFNLICNSEFITDYELPSHPLVFNNTFSSGIRVPYDFMPGWYPVNHNARYFFDIYTLADVVAHIPAITDDIVNNNGVFALEGTKGVMTKLTSNLQPDKRYIVSHFSKGLDEDNEAKRRYRIGFFEDIDQDTYYPDAPPQENSPSYLAQSVTNFTSTSDQISQHVYSFVADQEYEGTFVSARNSGFILFDHLELIEDTIEDIETEVEVDCSLNELTTIGTNLYTVRGMNFSWWLAGEDGVFYTNDDIQLTSNDTDLITSDTISPIGNGSELTIGTITSTETYQLRRTMGETTGLHYTEANGLIDTITLPPASTNNFIDNINVQVSCIEICEVDVYGNFDSADVTYADGDLCTAFPFGHFNPAWNTPFPWKATIYYAAYHVLLTEDFYDDYNCDILVNQGTNTNLWMKPHRIKTPPSGHESVMAYWNNSKHTDPNFSGVYTQIENLEPNTTYQIEFYDLPLRTHAPGRQTANLYYKTKVSFDGQEWDGPDTYYTNEDNYWHQRTMTFTTGPTTTATTLTLQFPLYPDLNNPVNDGYIAIDDIKITCVDTANVGENDTNIPSRYENTDENQVFIYPNPTKEDLFIELLDQKQEIKTIEIFNTHGHLVWKDEGNLNTITISKLKKGIYFIKILTSDNTYITEKIIKQ</sequence>
<proteinExistence type="predicted"/>
<dbReference type="Pfam" id="PF18962">
    <property type="entry name" value="Por_Secre_tail"/>
    <property type="match status" value="1"/>
</dbReference>
<dbReference type="AlphaFoldDB" id="A0A239DKT0"/>